<feature type="non-terminal residue" evidence="3">
    <location>
        <position position="194"/>
    </location>
</feature>
<evidence type="ECO:0000256" key="1">
    <source>
        <dbReference type="SAM" id="MobiDB-lite"/>
    </source>
</evidence>
<feature type="region of interest" description="Disordered" evidence="1">
    <location>
        <begin position="29"/>
        <end position="62"/>
    </location>
</feature>
<accession>A0A3G5AGP2</accession>
<proteinExistence type="predicted"/>
<reference evidence="3" key="1">
    <citation type="submission" date="2018-10" db="EMBL/GenBank/DDBJ databases">
        <title>Hidden diversity of soil giant viruses.</title>
        <authorList>
            <person name="Schulz F."/>
            <person name="Alteio L."/>
            <person name="Goudeau D."/>
            <person name="Ryan E.M."/>
            <person name="Malmstrom R.R."/>
            <person name="Blanchard J."/>
            <person name="Woyke T."/>
        </authorList>
    </citation>
    <scope>NUCLEOTIDE SEQUENCE</scope>
    <source>
        <strain evidence="3">SMV1</strain>
    </source>
</reference>
<protein>
    <submittedName>
        <fullName evidence="3">Uncharacterized protein</fullName>
    </submittedName>
</protein>
<evidence type="ECO:0000256" key="2">
    <source>
        <dbReference type="SAM" id="Phobius"/>
    </source>
</evidence>
<keyword evidence="2" id="KW-0472">Membrane</keyword>
<keyword evidence="2" id="KW-1133">Transmembrane helix</keyword>
<evidence type="ECO:0000313" key="3">
    <source>
        <dbReference type="EMBL" id="AYV86396.1"/>
    </source>
</evidence>
<sequence length="194" mass="22287">MDPKIILLIIIILIILIIALYCFFSKPKPQQNNTSSTEGKSQEPRRLNTYKKKKSSKGNHLFYNPEHKIDIKNNKSSHVSSKLPEGVRIIDEKKVDDKRSVIIKTEDNKDLVIPIGSPGRRSPSRLNDNLKIEDVKDARGVIDITPKPPPGIQEEPCFIDNQRSSKGERACRDALWQIFRKHFPRVRPDFLKNP</sequence>
<dbReference type="EMBL" id="MK072505">
    <property type="protein sequence ID" value="AYV86396.1"/>
    <property type="molecule type" value="Genomic_DNA"/>
</dbReference>
<feature type="transmembrane region" description="Helical" evidence="2">
    <location>
        <begin position="6"/>
        <end position="24"/>
    </location>
</feature>
<feature type="compositionally biased region" description="Basic residues" evidence="1">
    <location>
        <begin position="48"/>
        <end position="57"/>
    </location>
</feature>
<organism evidence="3">
    <name type="scientific">Solumvirus sp</name>
    <dbReference type="NCBI Taxonomy" id="2487773"/>
    <lineage>
        <taxon>Viruses</taxon>
        <taxon>Pithoviruses</taxon>
    </lineage>
</organism>
<name>A0A3G5AGP2_9VIRU</name>
<keyword evidence="2" id="KW-0812">Transmembrane</keyword>
<gene>
    <name evidence="3" type="ORF">Solumvirus8_1</name>
</gene>
<feature type="compositionally biased region" description="Polar residues" evidence="1">
    <location>
        <begin position="29"/>
        <end position="39"/>
    </location>
</feature>